<sequence length="315" mass="34083">MQLAPFQLCSSKRCSLSYLQHRTSQRFTNEPLFIATMASSPATTPDIRDLLTPIAKYKLRSHETSLNSHLPLLQPSPTNQGPSIIFLGDSMFERFLTTGSSPNFPAPWPSPTLLPTLPADANSTRLPHVFNAGVGGDKIQNISYRLLGSDSADNPLLGLAAALANVKSVKLWVLHAGTNNLTAKKGLSDVDVEALEAVVRAVLAVEGAAGTQTRVILTGLHYRKDIPDERVDEANGKLRGLVGRLNADSNLGGMVRDEGRVSWLGAASGIRREEHLVDHVHLSLEGYQIWVGEVLFPGVVKILKEMGSLESVELV</sequence>
<reference evidence="2" key="1">
    <citation type="submission" date="2023-06" db="EMBL/GenBank/DDBJ databases">
        <title>Genome-scale phylogeny and comparative genomics of the fungal order Sordariales.</title>
        <authorList>
            <consortium name="Lawrence Berkeley National Laboratory"/>
            <person name="Hensen N."/>
            <person name="Bonometti L."/>
            <person name="Westerberg I."/>
            <person name="Brannstrom I.O."/>
            <person name="Guillou S."/>
            <person name="Cros-Aarteil S."/>
            <person name="Calhoun S."/>
            <person name="Haridas S."/>
            <person name="Kuo A."/>
            <person name="Mondo S."/>
            <person name="Pangilinan J."/>
            <person name="Riley R."/>
            <person name="Labutti K."/>
            <person name="Andreopoulos B."/>
            <person name="Lipzen A."/>
            <person name="Chen C."/>
            <person name="Yanf M."/>
            <person name="Daum C."/>
            <person name="Ng V."/>
            <person name="Clum A."/>
            <person name="Steindorff A."/>
            <person name="Ohm R."/>
            <person name="Martin F."/>
            <person name="Silar P."/>
            <person name="Natvig D."/>
            <person name="Lalanne C."/>
            <person name="Gautier V."/>
            <person name="Ament-Velasquez S.L."/>
            <person name="Kruys A."/>
            <person name="Hutchinson M.I."/>
            <person name="Powell A.J."/>
            <person name="Barry K."/>
            <person name="Miller A.N."/>
            <person name="Grigoriev I.V."/>
            <person name="Debuchy R."/>
            <person name="Gladieux P."/>
            <person name="Thoren M.H."/>
            <person name="Johannesson H."/>
        </authorList>
    </citation>
    <scope>NUCLEOTIDE SEQUENCE</scope>
    <source>
        <strain evidence="2">CBS 606.72</strain>
    </source>
</reference>
<feature type="domain" description="SGNH hydrolase-type esterase" evidence="1">
    <location>
        <begin position="86"/>
        <end position="289"/>
    </location>
</feature>
<dbReference type="CDD" id="cd00229">
    <property type="entry name" value="SGNH_hydrolase"/>
    <property type="match status" value="1"/>
</dbReference>
<evidence type="ECO:0000313" key="2">
    <source>
        <dbReference type="EMBL" id="KAK0623904.1"/>
    </source>
</evidence>
<dbReference type="InterPro" id="IPR013830">
    <property type="entry name" value="SGNH_hydro"/>
</dbReference>
<dbReference type="Gene3D" id="3.40.50.1110">
    <property type="entry name" value="SGNH hydrolase"/>
    <property type="match status" value="1"/>
</dbReference>
<dbReference type="SUPFAM" id="SSF52266">
    <property type="entry name" value="SGNH hydrolase"/>
    <property type="match status" value="1"/>
</dbReference>
<protein>
    <submittedName>
        <fullName evidence="2">SGNH hydrolase-type esterase domain-containing protein</fullName>
    </submittedName>
</protein>
<gene>
    <name evidence="2" type="ORF">B0T14DRAFT_426403</name>
</gene>
<dbReference type="InterPro" id="IPR036514">
    <property type="entry name" value="SGNH_hydro_sf"/>
</dbReference>
<dbReference type="Proteomes" id="UP001175000">
    <property type="component" value="Unassembled WGS sequence"/>
</dbReference>
<keyword evidence="3" id="KW-1185">Reference proteome</keyword>
<organism evidence="2 3">
    <name type="scientific">Immersiella caudata</name>
    <dbReference type="NCBI Taxonomy" id="314043"/>
    <lineage>
        <taxon>Eukaryota</taxon>
        <taxon>Fungi</taxon>
        <taxon>Dikarya</taxon>
        <taxon>Ascomycota</taxon>
        <taxon>Pezizomycotina</taxon>
        <taxon>Sordariomycetes</taxon>
        <taxon>Sordariomycetidae</taxon>
        <taxon>Sordariales</taxon>
        <taxon>Lasiosphaeriaceae</taxon>
        <taxon>Immersiella</taxon>
    </lineage>
</organism>
<name>A0AA39WYC8_9PEZI</name>
<evidence type="ECO:0000313" key="3">
    <source>
        <dbReference type="Proteomes" id="UP001175000"/>
    </source>
</evidence>
<proteinExistence type="predicted"/>
<comment type="caution">
    <text evidence="2">The sequence shown here is derived from an EMBL/GenBank/DDBJ whole genome shotgun (WGS) entry which is preliminary data.</text>
</comment>
<accession>A0AA39WYC8</accession>
<dbReference type="GO" id="GO:0016787">
    <property type="term" value="F:hydrolase activity"/>
    <property type="evidence" value="ECO:0007669"/>
    <property type="project" value="UniProtKB-KW"/>
</dbReference>
<dbReference type="AlphaFoldDB" id="A0AA39WYC8"/>
<dbReference type="Pfam" id="PF13472">
    <property type="entry name" value="Lipase_GDSL_2"/>
    <property type="match status" value="1"/>
</dbReference>
<evidence type="ECO:0000259" key="1">
    <source>
        <dbReference type="Pfam" id="PF13472"/>
    </source>
</evidence>
<dbReference type="EMBL" id="JAULSU010000003">
    <property type="protein sequence ID" value="KAK0623904.1"/>
    <property type="molecule type" value="Genomic_DNA"/>
</dbReference>
<keyword evidence="2" id="KW-0378">Hydrolase</keyword>